<feature type="domain" description="Integrase catalytic" evidence="2">
    <location>
        <begin position="143"/>
        <end position="309"/>
    </location>
</feature>
<dbReference type="InterPro" id="IPR036397">
    <property type="entry name" value="RNaseH_sf"/>
</dbReference>
<dbReference type="Gene3D" id="1.10.340.70">
    <property type="match status" value="1"/>
</dbReference>
<name>A0AAV1L2E5_9NEOP</name>
<dbReference type="InterPro" id="IPR012337">
    <property type="entry name" value="RNaseH-like_sf"/>
</dbReference>
<dbReference type="GO" id="GO:0015074">
    <property type="term" value="P:DNA integration"/>
    <property type="evidence" value="ECO:0007669"/>
    <property type="project" value="InterPro"/>
</dbReference>
<dbReference type="PANTHER" id="PTHR37984">
    <property type="entry name" value="PROTEIN CBG26694"/>
    <property type="match status" value="1"/>
</dbReference>
<dbReference type="Pfam" id="PF17921">
    <property type="entry name" value="Integrase_H2C2"/>
    <property type="match status" value="1"/>
</dbReference>
<dbReference type="InterPro" id="IPR001584">
    <property type="entry name" value="Integrase_cat-core"/>
</dbReference>
<accession>A0AAV1L2E5</accession>
<dbReference type="GO" id="GO:0003964">
    <property type="term" value="F:RNA-directed DNA polymerase activity"/>
    <property type="evidence" value="ECO:0007669"/>
    <property type="project" value="UniProtKB-EC"/>
</dbReference>
<keyword evidence="4" id="KW-1185">Reference proteome</keyword>
<dbReference type="EC" id="2.7.7.49" evidence="1"/>
<comment type="caution">
    <text evidence="3">The sequence shown here is derived from an EMBL/GenBank/DDBJ whole genome shotgun (WGS) entry which is preliminary data.</text>
</comment>
<dbReference type="InterPro" id="IPR041588">
    <property type="entry name" value="Integrase_H2C2"/>
</dbReference>
<dbReference type="InterPro" id="IPR050951">
    <property type="entry name" value="Retrovirus_Pol_polyprotein"/>
</dbReference>
<dbReference type="EMBL" id="CAVLGL010000084">
    <property type="protein sequence ID" value="CAK1589526.1"/>
    <property type="molecule type" value="Genomic_DNA"/>
</dbReference>
<evidence type="ECO:0000256" key="1">
    <source>
        <dbReference type="ARBA" id="ARBA00012493"/>
    </source>
</evidence>
<organism evidence="3 4">
    <name type="scientific">Parnassius mnemosyne</name>
    <name type="common">clouded apollo</name>
    <dbReference type="NCBI Taxonomy" id="213953"/>
    <lineage>
        <taxon>Eukaryota</taxon>
        <taxon>Metazoa</taxon>
        <taxon>Ecdysozoa</taxon>
        <taxon>Arthropoda</taxon>
        <taxon>Hexapoda</taxon>
        <taxon>Insecta</taxon>
        <taxon>Pterygota</taxon>
        <taxon>Neoptera</taxon>
        <taxon>Endopterygota</taxon>
        <taxon>Lepidoptera</taxon>
        <taxon>Glossata</taxon>
        <taxon>Ditrysia</taxon>
        <taxon>Papilionoidea</taxon>
        <taxon>Papilionidae</taxon>
        <taxon>Parnassiinae</taxon>
        <taxon>Parnassini</taxon>
        <taxon>Parnassius</taxon>
        <taxon>Driopa</taxon>
    </lineage>
</organism>
<dbReference type="SUPFAM" id="SSF53098">
    <property type="entry name" value="Ribonuclease H-like"/>
    <property type="match status" value="1"/>
</dbReference>
<dbReference type="PANTHER" id="PTHR37984:SF5">
    <property type="entry name" value="PROTEIN NYNRIN-LIKE"/>
    <property type="match status" value="1"/>
</dbReference>
<dbReference type="GO" id="GO:0003676">
    <property type="term" value="F:nucleic acid binding"/>
    <property type="evidence" value="ECO:0007669"/>
    <property type="project" value="InterPro"/>
</dbReference>
<dbReference type="Gene3D" id="3.30.420.10">
    <property type="entry name" value="Ribonuclease H-like superfamily/Ribonuclease H"/>
    <property type="match status" value="1"/>
</dbReference>
<reference evidence="3 4" key="1">
    <citation type="submission" date="2023-11" db="EMBL/GenBank/DDBJ databases">
        <authorList>
            <person name="Hedman E."/>
            <person name="Englund M."/>
            <person name="Stromberg M."/>
            <person name="Nyberg Akerstrom W."/>
            <person name="Nylinder S."/>
            <person name="Jareborg N."/>
            <person name="Kallberg Y."/>
            <person name="Kronander E."/>
        </authorList>
    </citation>
    <scope>NUCLEOTIDE SEQUENCE [LARGE SCALE GENOMIC DNA]</scope>
</reference>
<dbReference type="PROSITE" id="PS50994">
    <property type="entry name" value="INTEGRASE"/>
    <property type="match status" value="1"/>
</dbReference>
<dbReference type="AlphaFoldDB" id="A0AAV1L2E5"/>
<evidence type="ECO:0000259" key="2">
    <source>
        <dbReference type="PROSITE" id="PS50994"/>
    </source>
</evidence>
<sequence length="529" mass="60853">MKERFYSTLASLRTITNAKNTAYIEDERYKKLIEEVSTAKITARKTSRDYWLLRRYDVLTIDQKSKLIFPVKDTTSTIIYYACDRELFDILHEAHIQIGHGGRDRMMKEVGSHYKNITRKDIETYLELCEPCQQKQKNIKKGIVVKPNISSEFNSRCQVDLIDFQSQPDGDNKFIMVYQDHLTKFVVLKPLKTKRAEEVAHTLLDIFTLLGAPAILQSDNGREFSNRIIENLKTYWPTLKIIHGKPRHSQSQGSVERANQDIENMLTTWMQDNNNSHWSEGLRFVQLMKNRAFHAGIKQSLYEALFGCKVKVGLQLPNDFTQNVETEEDLEKIIQDLTKKEENPEVTACEFSKLAPTNAAFVHKKLQRLTHVENVDVQSTLFALLLKNHLMKDLDLKFCVYYVQRNISAKKNLQQQAEKMLKSSEKKFAPVPIGTSVRIAVPEVDRGRGDVRNIKGVVLAKTDDELYQIGTKNGILKQVYSRFQINVCPRALLDAEDVPSTEIALRCLCYKNKLLCTSKCHSGLPCKNK</sequence>
<evidence type="ECO:0000313" key="4">
    <source>
        <dbReference type="Proteomes" id="UP001314205"/>
    </source>
</evidence>
<gene>
    <name evidence="3" type="ORF">PARMNEM_LOCUS10009</name>
</gene>
<proteinExistence type="predicted"/>
<dbReference type="Proteomes" id="UP001314205">
    <property type="component" value="Unassembled WGS sequence"/>
</dbReference>
<evidence type="ECO:0000313" key="3">
    <source>
        <dbReference type="EMBL" id="CAK1589526.1"/>
    </source>
</evidence>
<protein>
    <recommendedName>
        <fullName evidence="1">RNA-directed DNA polymerase</fullName>
        <ecNumber evidence="1">2.7.7.49</ecNumber>
    </recommendedName>
</protein>